<dbReference type="InterPro" id="IPR000843">
    <property type="entry name" value="HTH_LacI"/>
</dbReference>
<dbReference type="PROSITE" id="PS50932">
    <property type="entry name" value="HTH_LACI_2"/>
    <property type="match status" value="1"/>
</dbReference>
<evidence type="ECO:0000313" key="5">
    <source>
        <dbReference type="EMBL" id="CAD0004367.1"/>
    </source>
</evidence>
<sequence length="349" mass="38974">MSTKRMTIYDLAKELGLSVSYVSKALNNKPGVREEVRKEVLKKAAELNFRHNTQAANLRRGSSRTLGVIVPQINQSFFSDAISGIEKACTENKHNLIICQSHEKSDLEKTAIETLIHQNVDCILISLSKETQSAKVLEQVLEHKINLIQFDRCDENFLGHKVINDNKHATYKAAKSMIDEGYQRLAFIGGPLHMDLFVDRKEGFIQAINEAGMLVPDHFIVDDNISKENAFQTALKLLALPEPPDGFLAISDLQALGIMLAITQSGLRIPQDIGVFGYANEPFTEIITPSISTVDQNSEKVGYQAAMVYFDHILKNKESDEIITKIIESDLIIRSSSKRNSHNNQPGIL</sequence>
<dbReference type="Pfam" id="PF00356">
    <property type="entry name" value="LacI"/>
    <property type="match status" value="1"/>
</dbReference>
<reference evidence="5 6" key="1">
    <citation type="submission" date="2020-06" db="EMBL/GenBank/DDBJ databases">
        <authorList>
            <person name="Criscuolo A."/>
        </authorList>
    </citation>
    <scope>NUCLEOTIDE SEQUENCE [LARGE SCALE GENOMIC DNA]</scope>
    <source>
        <strain evidence="6">CIP 110025</strain>
    </source>
</reference>
<feature type="domain" description="HTH lacI-type" evidence="4">
    <location>
        <begin position="6"/>
        <end position="60"/>
    </location>
</feature>
<keyword evidence="3" id="KW-0804">Transcription</keyword>
<dbReference type="InterPro" id="IPR010982">
    <property type="entry name" value="Lambda_DNA-bd_dom_sf"/>
</dbReference>
<gene>
    <name evidence="5" type="ORF">FLACHUCJ7_01832</name>
</gene>
<dbReference type="PANTHER" id="PTHR30146:SF109">
    <property type="entry name" value="HTH-TYPE TRANSCRIPTIONAL REGULATOR GALS"/>
    <property type="match status" value="1"/>
</dbReference>
<dbReference type="InterPro" id="IPR028082">
    <property type="entry name" value="Peripla_BP_I"/>
</dbReference>
<proteinExistence type="predicted"/>
<dbReference type="Gene3D" id="3.40.50.2300">
    <property type="match status" value="2"/>
</dbReference>
<dbReference type="GO" id="GO:0003700">
    <property type="term" value="F:DNA-binding transcription factor activity"/>
    <property type="evidence" value="ECO:0007669"/>
    <property type="project" value="TreeGrafter"/>
</dbReference>
<keyword evidence="2" id="KW-0238">DNA-binding</keyword>
<evidence type="ECO:0000256" key="1">
    <source>
        <dbReference type="ARBA" id="ARBA00023015"/>
    </source>
</evidence>
<dbReference type="PANTHER" id="PTHR30146">
    <property type="entry name" value="LACI-RELATED TRANSCRIPTIONAL REPRESSOR"/>
    <property type="match status" value="1"/>
</dbReference>
<name>A0A6V6YXW6_9FLAO</name>
<dbReference type="GO" id="GO:0000976">
    <property type="term" value="F:transcription cis-regulatory region binding"/>
    <property type="evidence" value="ECO:0007669"/>
    <property type="project" value="TreeGrafter"/>
</dbReference>
<dbReference type="SUPFAM" id="SSF47413">
    <property type="entry name" value="lambda repressor-like DNA-binding domains"/>
    <property type="match status" value="1"/>
</dbReference>
<evidence type="ECO:0000259" key="4">
    <source>
        <dbReference type="PROSITE" id="PS50932"/>
    </source>
</evidence>
<dbReference type="SMART" id="SM00354">
    <property type="entry name" value="HTH_LACI"/>
    <property type="match status" value="1"/>
</dbReference>
<dbReference type="RefSeq" id="WP_031453649.1">
    <property type="nucleotide sequence ID" value="NZ_CAIJDO010000129.1"/>
</dbReference>
<dbReference type="SUPFAM" id="SSF53822">
    <property type="entry name" value="Periplasmic binding protein-like I"/>
    <property type="match status" value="1"/>
</dbReference>
<dbReference type="AlphaFoldDB" id="A0A6V6YXW6"/>
<evidence type="ECO:0000256" key="2">
    <source>
        <dbReference type="ARBA" id="ARBA00023125"/>
    </source>
</evidence>
<organism evidence="5 6">
    <name type="scientific">Flavobacterium chungangense</name>
    <dbReference type="NCBI Taxonomy" id="554283"/>
    <lineage>
        <taxon>Bacteria</taxon>
        <taxon>Pseudomonadati</taxon>
        <taxon>Bacteroidota</taxon>
        <taxon>Flavobacteriia</taxon>
        <taxon>Flavobacteriales</taxon>
        <taxon>Flavobacteriaceae</taxon>
        <taxon>Flavobacterium</taxon>
    </lineage>
</organism>
<comment type="caution">
    <text evidence="5">The sequence shown here is derived from an EMBL/GenBank/DDBJ whole genome shotgun (WGS) entry which is preliminary data.</text>
</comment>
<dbReference type="CDD" id="cd01392">
    <property type="entry name" value="HTH_LacI"/>
    <property type="match status" value="1"/>
</dbReference>
<dbReference type="Pfam" id="PF00532">
    <property type="entry name" value="Peripla_BP_1"/>
    <property type="match status" value="1"/>
</dbReference>
<keyword evidence="6" id="KW-1185">Reference proteome</keyword>
<accession>A0A6V6YXW6</accession>
<dbReference type="InterPro" id="IPR001761">
    <property type="entry name" value="Peripla_BP/Lac1_sug-bd_dom"/>
</dbReference>
<dbReference type="Gene3D" id="1.10.260.40">
    <property type="entry name" value="lambda repressor-like DNA-binding domains"/>
    <property type="match status" value="1"/>
</dbReference>
<dbReference type="CDD" id="cd06267">
    <property type="entry name" value="PBP1_LacI_sugar_binding-like"/>
    <property type="match status" value="1"/>
</dbReference>
<evidence type="ECO:0000256" key="3">
    <source>
        <dbReference type="ARBA" id="ARBA00023163"/>
    </source>
</evidence>
<evidence type="ECO:0000313" key="6">
    <source>
        <dbReference type="Proteomes" id="UP000556700"/>
    </source>
</evidence>
<protein>
    <submittedName>
        <fullName evidence="5">LacI family transcriptional regulator</fullName>
    </submittedName>
</protein>
<dbReference type="EMBL" id="CAIJDO010000129">
    <property type="protein sequence ID" value="CAD0004367.1"/>
    <property type="molecule type" value="Genomic_DNA"/>
</dbReference>
<dbReference type="Proteomes" id="UP000556700">
    <property type="component" value="Unassembled WGS sequence"/>
</dbReference>
<keyword evidence="1" id="KW-0805">Transcription regulation</keyword>